<organism evidence="1 2">
    <name type="scientific">Pseudovirgaria hyperparasitica</name>
    <dbReference type="NCBI Taxonomy" id="470096"/>
    <lineage>
        <taxon>Eukaryota</taxon>
        <taxon>Fungi</taxon>
        <taxon>Dikarya</taxon>
        <taxon>Ascomycota</taxon>
        <taxon>Pezizomycotina</taxon>
        <taxon>Dothideomycetes</taxon>
        <taxon>Dothideomycetes incertae sedis</taxon>
        <taxon>Acrospermales</taxon>
        <taxon>Acrospermaceae</taxon>
        <taxon>Pseudovirgaria</taxon>
    </lineage>
</organism>
<evidence type="ECO:0000313" key="2">
    <source>
        <dbReference type="Proteomes" id="UP000799437"/>
    </source>
</evidence>
<dbReference type="GeneID" id="54480231"/>
<proteinExistence type="predicted"/>
<reference evidence="1" key="1">
    <citation type="journal article" date="2020" name="Stud. Mycol.">
        <title>101 Dothideomycetes genomes: a test case for predicting lifestyles and emergence of pathogens.</title>
        <authorList>
            <person name="Haridas S."/>
            <person name="Albert R."/>
            <person name="Binder M."/>
            <person name="Bloem J."/>
            <person name="Labutti K."/>
            <person name="Salamov A."/>
            <person name="Andreopoulos B."/>
            <person name="Baker S."/>
            <person name="Barry K."/>
            <person name="Bills G."/>
            <person name="Bluhm B."/>
            <person name="Cannon C."/>
            <person name="Castanera R."/>
            <person name="Culley D."/>
            <person name="Daum C."/>
            <person name="Ezra D."/>
            <person name="Gonzalez J."/>
            <person name="Henrissat B."/>
            <person name="Kuo A."/>
            <person name="Liang C."/>
            <person name="Lipzen A."/>
            <person name="Lutzoni F."/>
            <person name="Magnuson J."/>
            <person name="Mondo S."/>
            <person name="Nolan M."/>
            <person name="Ohm R."/>
            <person name="Pangilinan J."/>
            <person name="Park H.-J."/>
            <person name="Ramirez L."/>
            <person name="Alfaro M."/>
            <person name="Sun H."/>
            <person name="Tritt A."/>
            <person name="Yoshinaga Y."/>
            <person name="Zwiers L.-H."/>
            <person name="Turgeon B."/>
            <person name="Goodwin S."/>
            <person name="Spatafora J."/>
            <person name="Crous P."/>
            <person name="Grigoriev I."/>
        </authorList>
    </citation>
    <scope>NUCLEOTIDE SEQUENCE</scope>
    <source>
        <strain evidence="1">CBS 121739</strain>
    </source>
</reference>
<accession>A0A6A6VY95</accession>
<name>A0A6A6VY95_9PEZI</name>
<sequence>MSLRLIVHSAEQEKVSGTGGVARIRIRAGPPSELTSNISSQDLRHLRLKPGSQAWQAIKRPEPKSCVLIMSSTTTGKHALPTPSTAWLLFHSIAKHPRAWLVSWQLLSPLTYCRISLGEKMKIHWGRPSIRKAHACHFWTFRTLSNYPSDQPWFGQ</sequence>
<dbReference type="EMBL" id="ML996579">
    <property type="protein sequence ID" value="KAF2754819.1"/>
    <property type="molecule type" value="Genomic_DNA"/>
</dbReference>
<evidence type="ECO:0000313" key="1">
    <source>
        <dbReference type="EMBL" id="KAF2754819.1"/>
    </source>
</evidence>
<dbReference type="RefSeq" id="XP_033597270.1">
    <property type="nucleotide sequence ID" value="XM_033739177.1"/>
</dbReference>
<keyword evidence="2" id="KW-1185">Reference proteome</keyword>
<dbReference type="AlphaFoldDB" id="A0A6A6VY95"/>
<dbReference type="Proteomes" id="UP000799437">
    <property type="component" value="Unassembled WGS sequence"/>
</dbReference>
<gene>
    <name evidence="1" type="ORF">EJ05DRAFT_134294</name>
</gene>
<protein>
    <submittedName>
        <fullName evidence="1">Uncharacterized protein</fullName>
    </submittedName>
</protein>